<organism evidence="1 2">
    <name type="scientific">Candidatus Bacteroides intestinipullorum</name>
    <dbReference type="NCBI Taxonomy" id="2838471"/>
    <lineage>
        <taxon>Bacteria</taxon>
        <taxon>Pseudomonadati</taxon>
        <taxon>Bacteroidota</taxon>
        <taxon>Bacteroidia</taxon>
        <taxon>Bacteroidales</taxon>
        <taxon>Bacteroidaceae</taxon>
        <taxon>Bacteroides</taxon>
    </lineage>
</organism>
<comment type="caution">
    <text evidence="1">The sequence shown here is derived from an EMBL/GenBank/DDBJ whole genome shotgun (WGS) entry which is preliminary data.</text>
</comment>
<proteinExistence type="predicted"/>
<dbReference type="EMBL" id="JAHLFO010000139">
    <property type="protein sequence ID" value="MBU3814851.1"/>
    <property type="molecule type" value="Genomic_DNA"/>
</dbReference>
<gene>
    <name evidence="1" type="ORF">H9791_10215</name>
</gene>
<reference evidence="1" key="2">
    <citation type="submission" date="2021-04" db="EMBL/GenBank/DDBJ databases">
        <authorList>
            <person name="Gilroy R."/>
        </authorList>
    </citation>
    <scope>NUCLEOTIDE SEQUENCE</scope>
    <source>
        <strain evidence="1">B3-3758</strain>
    </source>
</reference>
<sequence>MATYYGRKYSLLELKHRFKELFLATKIAFKSDSLGKPQTKEPLYIAMVDGEAYHGGMCDRFKGIITLYAYCKYQNLPFRIRYTYPFRLEDYLSPAVYDWTLREKEYTDNPLYSRILYMRGEHLATRLLQLKTTNKQIHFYSNRDCLEPINAAYAQGGRKAFDWGELYCELFKPGPALAERIRAIQEKIGCNYYAAVFRFQNLLGDFQEYRYKSLNSKDDAEQLIGKCLDAVEQVKVVHGNLPLLVTSDSVTFLQRVMQIEGVHIIPGTLVHMDEHKNGVPQDPYATYLKSFLDFYVLSEAQKIYRIGTSYMYPSEFPVYAAKVHDVPFESIVI</sequence>
<dbReference type="Proteomes" id="UP000824236">
    <property type="component" value="Unassembled WGS sequence"/>
</dbReference>
<accession>A0A9E2KHJ4</accession>
<protein>
    <submittedName>
        <fullName evidence="1">Uncharacterized protein</fullName>
    </submittedName>
</protein>
<evidence type="ECO:0000313" key="2">
    <source>
        <dbReference type="Proteomes" id="UP000824236"/>
    </source>
</evidence>
<evidence type="ECO:0000313" key="1">
    <source>
        <dbReference type="EMBL" id="MBU3814851.1"/>
    </source>
</evidence>
<dbReference type="AlphaFoldDB" id="A0A9E2KHJ4"/>
<reference evidence="1" key="1">
    <citation type="journal article" date="2021" name="PeerJ">
        <title>Extensive microbial diversity within the chicken gut microbiome revealed by metagenomics and culture.</title>
        <authorList>
            <person name="Gilroy R."/>
            <person name="Ravi A."/>
            <person name="Getino M."/>
            <person name="Pursley I."/>
            <person name="Horton D.L."/>
            <person name="Alikhan N.F."/>
            <person name="Baker D."/>
            <person name="Gharbi K."/>
            <person name="Hall N."/>
            <person name="Watson M."/>
            <person name="Adriaenssens E.M."/>
            <person name="Foster-Nyarko E."/>
            <person name="Jarju S."/>
            <person name="Secka A."/>
            <person name="Antonio M."/>
            <person name="Oren A."/>
            <person name="Chaudhuri R.R."/>
            <person name="La Ragione R."/>
            <person name="Hildebrand F."/>
            <person name="Pallen M.J."/>
        </authorList>
    </citation>
    <scope>NUCLEOTIDE SEQUENCE</scope>
    <source>
        <strain evidence="1">B3-3758</strain>
    </source>
</reference>
<name>A0A9E2KHJ4_9BACE</name>